<dbReference type="InterPro" id="IPR015797">
    <property type="entry name" value="NUDIX_hydrolase-like_dom_sf"/>
</dbReference>
<dbReference type="Gene3D" id="3.30.460.40">
    <property type="match status" value="1"/>
</dbReference>
<comment type="caution">
    <text evidence="3">The sequence shown here is derived from an EMBL/GenBank/DDBJ whole genome shotgun (WGS) entry which is preliminary data.</text>
</comment>
<dbReference type="Gene3D" id="3.90.79.10">
    <property type="entry name" value="Nucleoside Triphosphate Pyrophosphohydrolase"/>
    <property type="match status" value="1"/>
</dbReference>
<feature type="domain" description="Nudix hydrolase" evidence="2">
    <location>
        <begin position="228"/>
        <end position="401"/>
    </location>
</feature>
<organism evidence="3 4">
    <name type="scientific">Glycomyces rhizosphaerae</name>
    <dbReference type="NCBI Taxonomy" id="2054422"/>
    <lineage>
        <taxon>Bacteria</taxon>
        <taxon>Bacillati</taxon>
        <taxon>Actinomycetota</taxon>
        <taxon>Actinomycetes</taxon>
        <taxon>Glycomycetales</taxon>
        <taxon>Glycomycetaceae</taxon>
        <taxon>Glycomyces</taxon>
    </lineage>
</organism>
<protein>
    <submittedName>
        <fullName evidence="3">NUDIX domain-containing protein</fullName>
    </submittedName>
</protein>
<evidence type="ECO:0000256" key="1">
    <source>
        <dbReference type="ARBA" id="ARBA00022801"/>
    </source>
</evidence>
<dbReference type="InterPro" id="IPR019646">
    <property type="entry name" value="Aminoglyc_AdlTrfase"/>
</dbReference>
<dbReference type="Pfam" id="PF10706">
    <property type="entry name" value="Aminoglyc_resit"/>
    <property type="match status" value="1"/>
</dbReference>
<accession>A0ABV7Q4U7</accession>
<dbReference type="RefSeq" id="WP_387978230.1">
    <property type="nucleotide sequence ID" value="NZ_JBHRWO010000019.1"/>
</dbReference>
<dbReference type="InterPro" id="IPR000086">
    <property type="entry name" value="NUDIX_hydrolase_dom"/>
</dbReference>
<keyword evidence="1" id="KW-0378">Hydrolase</keyword>
<dbReference type="EMBL" id="JBHRWO010000019">
    <property type="protein sequence ID" value="MFC3494460.1"/>
    <property type="molecule type" value="Genomic_DNA"/>
</dbReference>
<keyword evidence="4" id="KW-1185">Reference proteome</keyword>
<sequence>MTEANPLGRWEPATPDEVRDLLAAVDAPWWIAGGYAIEFAVGEPFREHGDVDVLLLRRDQLEAQRALPDWEWWAADPPGTLRPWAPGEILPPEVHDIWCRRGPDEPWCFQFMLDEADGEEWVSRRDPRIRRPIAEIGRTSADGLPYLAPEIQLFYKSHGLRPKDEEDFAAVLPVLTAEQRQWLRGTMTKAYGQHPWLDRLGEHTDSVDERLWREADSGTAEVRRLTGGRPFCAGVLLVRDGRVLTTLAADGVDAVDASGTDWFVGGVGGGQEPGEDIWDCALREAREELGVPVRLVPSERTYLHDIDGDELREARTDDAPAPFILQRVRNADPTTPFRPDLPAGPFTYFCMFLAEFVDEEVAFTPDDPDIAALVWMPLKAGAQIGEGVAFADLTAAGATVAAGGPIAAEARIHLRRTETLRVAGPLLAAGISGRD</sequence>
<evidence type="ECO:0000313" key="3">
    <source>
        <dbReference type="EMBL" id="MFC3494460.1"/>
    </source>
</evidence>
<dbReference type="PROSITE" id="PS00893">
    <property type="entry name" value="NUDIX_BOX"/>
    <property type="match status" value="1"/>
</dbReference>
<dbReference type="Pfam" id="PF00293">
    <property type="entry name" value="NUDIX"/>
    <property type="match status" value="1"/>
</dbReference>
<dbReference type="InterPro" id="IPR020084">
    <property type="entry name" value="NUDIX_hydrolase_CS"/>
</dbReference>
<gene>
    <name evidence="3" type="ORF">ACFO8M_18395</name>
</gene>
<dbReference type="PROSITE" id="PS51462">
    <property type="entry name" value="NUDIX"/>
    <property type="match status" value="1"/>
</dbReference>
<evidence type="ECO:0000259" key="2">
    <source>
        <dbReference type="PROSITE" id="PS51462"/>
    </source>
</evidence>
<dbReference type="SUPFAM" id="SSF55811">
    <property type="entry name" value="Nudix"/>
    <property type="match status" value="1"/>
</dbReference>
<reference evidence="4" key="1">
    <citation type="journal article" date="2019" name="Int. J. Syst. Evol. Microbiol.">
        <title>The Global Catalogue of Microorganisms (GCM) 10K type strain sequencing project: providing services to taxonomists for standard genome sequencing and annotation.</title>
        <authorList>
            <consortium name="The Broad Institute Genomics Platform"/>
            <consortium name="The Broad Institute Genome Sequencing Center for Infectious Disease"/>
            <person name="Wu L."/>
            <person name="Ma J."/>
        </authorList>
    </citation>
    <scope>NUCLEOTIDE SEQUENCE [LARGE SCALE GENOMIC DNA]</scope>
    <source>
        <strain evidence="4">CGMCC 4.7396</strain>
    </source>
</reference>
<evidence type="ECO:0000313" key="4">
    <source>
        <dbReference type="Proteomes" id="UP001595712"/>
    </source>
</evidence>
<proteinExistence type="predicted"/>
<name>A0ABV7Q4U7_9ACTN</name>
<dbReference type="Proteomes" id="UP001595712">
    <property type="component" value="Unassembled WGS sequence"/>
</dbReference>